<dbReference type="PANTHER" id="PTHR30050:SF5">
    <property type="entry name" value="DNAA REGULATORY INACTIVATOR HDA"/>
    <property type="match status" value="1"/>
</dbReference>
<dbReference type="Gene3D" id="1.10.8.60">
    <property type="match status" value="1"/>
</dbReference>
<dbReference type="SUPFAM" id="SSF52540">
    <property type="entry name" value="P-loop containing nucleoside triphosphate hydrolases"/>
    <property type="match status" value="1"/>
</dbReference>
<dbReference type="EMBL" id="FORH01000001">
    <property type="protein sequence ID" value="SFI48026.1"/>
    <property type="molecule type" value="Genomic_DNA"/>
</dbReference>
<organism evidence="1 2">
    <name type="scientific">Celeribacter neptunius</name>
    <dbReference type="NCBI Taxonomy" id="588602"/>
    <lineage>
        <taxon>Bacteria</taxon>
        <taxon>Pseudomonadati</taxon>
        <taxon>Pseudomonadota</taxon>
        <taxon>Alphaproteobacteria</taxon>
        <taxon>Rhodobacterales</taxon>
        <taxon>Roseobacteraceae</taxon>
        <taxon>Celeribacter</taxon>
    </lineage>
</organism>
<evidence type="ECO:0000313" key="1">
    <source>
        <dbReference type="EMBL" id="SFI48026.1"/>
    </source>
</evidence>
<name>A0A1I3IJA1_9RHOB</name>
<reference evidence="2" key="1">
    <citation type="submission" date="2016-10" db="EMBL/GenBank/DDBJ databases">
        <authorList>
            <person name="Varghese N."/>
            <person name="Submissions S."/>
        </authorList>
    </citation>
    <scope>NUCLEOTIDE SEQUENCE [LARGE SCALE GENOMIC DNA]</scope>
    <source>
        <strain evidence="2">DSM 26471</strain>
    </source>
</reference>
<protein>
    <submittedName>
        <fullName evidence="1">DnaA protein</fullName>
    </submittedName>
</protein>
<dbReference type="AlphaFoldDB" id="A0A1I3IJA1"/>
<dbReference type="GO" id="GO:0005886">
    <property type="term" value="C:plasma membrane"/>
    <property type="evidence" value="ECO:0007669"/>
    <property type="project" value="TreeGrafter"/>
</dbReference>
<sequence>MAEQLILDLPVRQALGREAFFVSPSNAIALATLDAVDGWPSGKLVLVGPKGAGKTHMAHVWAAEHQAVIVAAAELETADIPALAARRFVVVEDADRLSELPDGKPAQDALFHLHNLTLAEGGRLLVTAQRAPNHWRLDLPDLASRMQGTTVAKIDPPDDMLLTAMLVKQFEDRQIAVPETLIPWLVKRMERSAAAARDIVERLDSEALRLGKPISRSLAGQIFAGDPDQ</sequence>
<dbReference type="Gene3D" id="3.40.50.300">
    <property type="entry name" value="P-loop containing nucleotide triphosphate hydrolases"/>
    <property type="match status" value="1"/>
</dbReference>
<dbReference type="PANTHER" id="PTHR30050">
    <property type="entry name" value="CHROMOSOMAL REPLICATION INITIATOR PROTEIN DNAA"/>
    <property type="match status" value="1"/>
</dbReference>
<keyword evidence="2" id="KW-1185">Reference proteome</keyword>
<gene>
    <name evidence="1" type="ORF">SAMN04487991_0033</name>
</gene>
<dbReference type="OrthoDB" id="7390113at2"/>
<dbReference type="RefSeq" id="WP_090055395.1">
    <property type="nucleotide sequence ID" value="NZ_FORH01000001.1"/>
</dbReference>
<evidence type="ECO:0000313" key="2">
    <source>
        <dbReference type="Proteomes" id="UP000199630"/>
    </source>
</evidence>
<dbReference type="GO" id="GO:0003688">
    <property type="term" value="F:DNA replication origin binding"/>
    <property type="evidence" value="ECO:0007669"/>
    <property type="project" value="TreeGrafter"/>
</dbReference>
<dbReference type="Proteomes" id="UP000199630">
    <property type="component" value="Unassembled WGS sequence"/>
</dbReference>
<accession>A0A1I3IJA1</accession>
<dbReference type="InterPro" id="IPR027417">
    <property type="entry name" value="P-loop_NTPase"/>
</dbReference>
<proteinExistence type="predicted"/>
<dbReference type="STRING" id="588602.SAMN04487991_0033"/>
<dbReference type="GO" id="GO:0006270">
    <property type="term" value="P:DNA replication initiation"/>
    <property type="evidence" value="ECO:0007669"/>
    <property type="project" value="TreeGrafter"/>
</dbReference>